<protein>
    <submittedName>
        <fullName evidence="1">CLUMA_CG002535, isoform C</fullName>
    </submittedName>
</protein>
<sequence length="100" mass="11715">MSREQSNQNKITTSFEHNFIMNHHRRIVMQCLDIILIAAQFRTIPTKAKLEEIIHKATKILFKNLRICQYQSLRKASVTLRPINLKNSCCCVLRFCLLAI</sequence>
<gene>
    <name evidence="1" type="ORF">CLUMA_CG002535</name>
</gene>
<dbReference type="AlphaFoldDB" id="A0A1J1HL18"/>
<evidence type="ECO:0000313" key="1">
    <source>
        <dbReference type="EMBL" id="CRK88725.1"/>
    </source>
</evidence>
<proteinExistence type="predicted"/>
<dbReference type="EMBL" id="CVRI01000010">
    <property type="protein sequence ID" value="CRK88725.1"/>
    <property type="molecule type" value="Genomic_DNA"/>
</dbReference>
<dbReference type="OrthoDB" id="19224at2759"/>
<dbReference type="Proteomes" id="UP000183832">
    <property type="component" value="Unassembled WGS sequence"/>
</dbReference>
<evidence type="ECO:0000313" key="2">
    <source>
        <dbReference type="Proteomes" id="UP000183832"/>
    </source>
</evidence>
<name>A0A1J1HL18_9DIPT</name>
<keyword evidence="2" id="KW-1185">Reference proteome</keyword>
<reference evidence="1 2" key="1">
    <citation type="submission" date="2015-04" db="EMBL/GenBank/DDBJ databases">
        <authorList>
            <person name="Syromyatnikov M.Y."/>
            <person name="Popov V.N."/>
        </authorList>
    </citation>
    <scope>NUCLEOTIDE SEQUENCE [LARGE SCALE GENOMIC DNA]</scope>
</reference>
<organism evidence="1 2">
    <name type="scientific">Clunio marinus</name>
    <dbReference type="NCBI Taxonomy" id="568069"/>
    <lineage>
        <taxon>Eukaryota</taxon>
        <taxon>Metazoa</taxon>
        <taxon>Ecdysozoa</taxon>
        <taxon>Arthropoda</taxon>
        <taxon>Hexapoda</taxon>
        <taxon>Insecta</taxon>
        <taxon>Pterygota</taxon>
        <taxon>Neoptera</taxon>
        <taxon>Endopterygota</taxon>
        <taxon>Diptera</taxon>
        <taxon>Nematocera</taxon>
        <taxon>Chironomoidea</taxon>
        <taxon>Chironomidae</taxon>
        <taxon>Clunio</taxon>
    </lineage>
</organism>
<accession>A0A1J1HL18</accession>